<feature type="compositionally biased region" description="Polar residues" evidence="8">
    <location>
        <begin position="99"/>
        <end position="113"/>
    </location>
</feature>
<comment type="subcellular location">
    <subcellularLocation>
        <location evidence="1">Nucleus</location>
    </subcellularLocation>
</comment>
<evidence type="ECO:0000313" key="11">
    <source>
        <dbReference type="Proteomes" id="UP000824596"/>
    </source>
</evidence>
<dbReference type="GeneID" id="68356867"/>
<dbReference type="OrthoDB" id="5600085at2759"/>
<keyword evidence="4" id="KW-0186">Copper</keyword>
<feature type="compositionally biased region" description="Low complexity" evidence="8">
    <location>
        <begin position="72"/>
        <end position="90"/>
    </location>
</feature>
<keyword evidence="2" id="KW-0479">Metal-binding</keyword>
<dbReference type="InterPro" id="IPR036395">
    <property type="entry name" value="Cu_fist_DNA-bd_dom_sf"/>
</dbReference>
<evidence type="ECO:0000313" key="10">
    <source>
        <dbReference type="EMBL" id="KAH0961660.1"/>
    </source>
</evidence>
<evidence type="ECO:0000256" key="8">
    <source>
        <dbReference type="SAM" id="MobiDB-lite"/>
    </source>
</evidence>
<keyword evidence="11" id="KW-1185">Reference proteome</keyword>
<reference evidence="10" key="1">
    <citation type="submission" date="2021-09" db="EMBL/GenBank/DDBJ databases">
        <title>A high-quality genome of the endoparasitic fungus Hirsutella rhossiliensis with a comparison of Hirsutella genomes reveals transposable elements contributing to genome size variation.</title>
        <authorList>
            <person name="Lin R."/>
            <person name="Jiao Y."/>
            <person name="Sun X."/>
            <person name="Ling J."/>
            <person name="Xie B."/>
            <person name="Cheng X."/>
        </authorList>
    </citation>
    <scope>NUCLEOTIDE SEQUENCE</scope>
    <source>
        <strain evidence="10">HR02</strain>
    </source>
</reference>
<dbReference type="InterPro" id="IPR001083">
    <property type="entry name" value="Cu_fist_DNA-bd_dom"/>
</dbReference>
<gene>
    <name evidence="10" type="ORF">HRG_07738</name>
</gene>
<dbReference type="GO" id="GO:0045944">
    <property type="term" value="P:positive regulation of transcription by RNA polymerase II"/>
    <property type="evidence" value="ECO:0007669"/>
    <property type="project" value="TreeGrafter"/>
</dbReference>
<dbReference type="GO" id="GO:0005634">
    <property type="term" value="C:nucleus"/>
    <property type="evidence" value="ECO:0007669"/>
    <property type="project" value="UniProtKB-SubCell"/>
</dbReference>
<protein>
    <submittedName>
        <fullName evidence="10">Copper fist DNA binding domain-containing protein</fullName>
    </submittedName>
</protein>
<dbReference type="PROSITE" id="PS50073">
    <property type="entry name" value="COPPER_FIST_2"/>
    <property type="match status" value="1"/>
</dbReference>
<dbReference type="GO" id="GO:0005507">
    <property type="term" value="F:copper ion binding"/>
    <property type="evidence" value="ECO:0007669"/>
    <property type="project" value="InterPro"/>
</dbReference>
<dbReference type="GO" id="GO:0006878">
    <property type="term" value="P:intracellular copper ion homeostasis"/>
    <property type="evidence" value="ECO:0007669"/>
    <property type="project" value="TreeGrafter"/>
</dbReference>
<proteinExistence type="predicted"/>
<feature type="domain" description="Copper-fist" evidence="9">
    <location>
        <begin position="1"/>
        <end position="41"/>
    </location>
</feature>
<dbReference type="Pfam" id="PF00649">
    <property type="entry name" value="Copper-fist"/>
    <property type="match status" value="1"/>
</dbReference>
<dbReference type="SUPFAM" id="SSF57879">
    <property type="entry name" value="Zinc domain conserved in yeast copper-regulated transcription factors"/>
    <property type="match status" value="1"/>
</dbReference>
<dbReference type="PANTHER" id="PTHR28088">
    <property type="entry name" value="TRANSCRIPTIONAL ACTIVATOR HAA1-RELATED"/>
    <property type="match status" value="1"/>
</dbReference>
<dbReference type="PRINTS" id="PR00617">
    <property type="entry name" value="COPPERFIST"/>
</dbReference>
<feature type="compositionally biased region" description="Polar residues" evidence="8">
    <location>
        <begin position="197"/>
        <end position="208"/>
    </location>
</feature>
<dbReference type="PANTHER" id="PTHR28088:SF9">
    <property type="entry name" value="TRANSCRIPTION FACTOR GRISEA, PUTATIVE (AFU_ORTHOLOGUE AFUA_1G13190)-RELATED"/>
    <property type="match status" value="1"/>
</dbReference>
<feature type="region of interest" description="Disordered" evidence="8">
    <location>
        <begin position="187"/>
        <end position="208"/>
    </location>
</feature>
<dbReference type="FunFam" id="3.90.430.10:FF:000001">
    <property type="entry name" value="Copper fist DNA-binding protein"/>
    <property type="match status" value="1"/>
</dbReference>
<dbReference type="GO" id="GO:0000978">
    <property type="term" value="F:RNA polymerase II cis-regulatory region sequence-specific DNA binding"/>
    <property type="evidence" value="ECO:0007669"/>
    <property type="project" value="TreeGrafter"/>
</dbReference>
<feature type="region of interest" description="Disordered" evidence="8">
    <location>
        <begin position="67"/>
        <end position="116"/>
    </location>
</feature>
<evidence type="ECO:0000256" key="3">
    <source>
        <dbReference type="ARBA" id="ARBA00022833"/>
    </source>
</evidence>
<evidence type="ECO:0000259" key="9">
    <source>
        <dbReference type="PROSITE" id="PS50073"/>
    </source>
</evidence>
<dbReference type="PROSITE" id="PS01119">
    <property type="entry name" value="COPPER_FIST_1"/>
    <property type="match status" value="1"/>
</dbReference>
<evidence type="ECO:0000256" key="4">
    <source>
        <dbReference type="ARBA" id="ARBA00023008"/>
    </source>
</evidence>
<name>A0A9P8MUV2_9HYPO</name>
<evidence type="ECO:0000256" key="7">
    <source>
        <dbReference type="ARBA" id="ARBA00023242"/>
    </source>
</evidence>
<dbReference type="InterPro" id="IPR051763">
    <property type="entry name" value="Copper_Homeo_Regul"/>
</dbReference>
<dbReference type="GO" id="GO:0000981">
    <property type="term" value="F:DNA-binding transcription factor activity, RNA polymerase II-specific"/>
    <property type="evidence" value="ECO:0007669"/>
    <property type="project" value="TreeGrafter"/>
</dbReference>
<sequence>MPLINGQKMACEPCIRGHRSTKCTHASERLMVPVRKPGRPLSSCPHPSSRTCSCAAVTAAIPRKQKCHCGTSQPAPSDDTASASSSADVSPPSPPKTTFRVQKQSSKSAPSRKQSVDLAGLGRMDASQLNILPAYNGSVSNGAHMPPMADMSLYGLGLTPVDSSFSPESTMFPIFPYPMQSPMMTPSSAKPMANGHAKSSTNGSISGRTPSTPGGCCGGGANGAQAKASCCSAKTDPHEHRPLADSLPGPGIVQQPNGVMMSPFQAPMAMPNGMYPYFSQPTIFNYPPQFGSFLQPLQPEQWKQFMATMSFAQPVPPTAFGMAGPGPYRASSAANLPGTPGGTSWTSHQCSCGDSCQCVGCAAHPYNEATQNYVRSAWSTVTEDGQKTRAEANGAAIHVNGHVNSNHEQQTTNEATTPTPSDGTSGISEEQTLSANDFFFVSYPFGESCAGDTASCPCGDDCQCIGCVIHNNPGPDETPGVSTPL</sequence>
<dbReference type="SMART" id="SM01090">
    <property type="entry name" value="Copper-fist"/>
    <property type="match status" value="1"/>
</dbReference>
<dbReference type="RefSeq" id="XP_044719173.1">
    <property type="nucleotide sequence ID" value="XM_044866209.1"/>
</dbReference>
<evidence type="ECO:0000256" key="2">
    <source>
        <dbReference type="ARBA" id="ARBA00022723"/>
    </source>
</evidence>
<keyword evidence="3" id="KW-0862">Zinc</keyword>
<organism evidence="10 11">
    <name type="scientific">Hirsutella rhossiliensis</name>
    <dbReference type="NCBI Taxonomy" id="111463"/>
    <lineage>
        <taxon>Eukaryota</taxon>
        <taxon>Fungi</taxon>
        <taxon>Dikarya</taxon>
        <taxon>Ascomycota</taxon>
        <taxon>Pezizomycotina</taxon>
        <taxon>Sordariomycetes</taxon>
        <taxon>Hypocreomycetidae</taxon>
        <taxon>Hypocreales</taxon>
        <taxon>Ophiocordycipitaceae</taxon>
        <taxon>Hirsutella</taxon>
    </lineage>
</organism>
<keyword evidence="5" id="KW-0805">Transcription regulation</keyword>
<keyword evidence="7" id="KW-0539">Nucleus</keyword>
<accession>A0A9P8MUV2</accession>
<evidence type="ECO:0000256" key="1">
    <source>
        <dbReference type="ARBA" id="ARBA00004123"/>
    </source>
</evidence>
<dbReference type="EMBL" id="JAIZPD010000008">
    <property type="protein sequence ID" value="KAH0961660.1"/>
    <property type="molecule type" value="Genomic_DNA"/>
</dbReference>
<dbReference type="SMART" id="SM00412">
    <property type="entry name" value="Cu_FIST"/>
    <property type="match status" value="1"/>
</dbReference>
<keyword evidence="6" id="KW-0804">Transcription</keyword>
<evidence type="ECO:0000256" key="6">
    <source>
        <dbReference type="ARBA" id="ARBA00023163"/>
    </source>
</evidence>
<evidence type="ECO:0000256" key="5">
    <source>
        <dbReference type="ARBA" id="ARBA00023015"/>
    </source>
</evidence>
<dbReference type="Proteomes" id="UP000824596">
    <property type="component" value="Unassembled WGS sequence"/>
</dbReference>
<comment type="caution">
    <text evidence="10">The sequence shown here is derived from an EMBL/GenBank/DDBJ whole genome shotgun (WGS) entry which is preliminary data.</text>
</comment>
<feature type="region of interest" description="Disordered" evidence="8">
    <location>
        <begin position="403"/>
        <end position="428"/>
    </location>
</feature>
<dbReference type="GO" id="GO:0006879">
    <property type="term" value="P:intracellular iron ion homeostasis"/>
    <property type="evidence" value="ECO:0007669"/>
    <property type="project" value="TreeGrafter"/>
</dbReference>
<dbReference type="AlphaFoldDB" id="A0A9P8MUV2"/>
<dbReference type="Gene3D" id="3.90.430.10">
    <property type="entry name" value="Copper fist DNA-binding domain"/>
    <property type="match status" value="1"/>
</dbReference>